<keyword evidence="3" id="KW-1185">Reference proteome</keyword>
<evidence type="ECO:0000313" key="2">
    <source>
        <dbReference type="EMBL" id="RCW19800.1"/>
    </source>
</evidence>
<organism evidence="2 3">
    <name type="scientific">Ciceribacter lividus</name>
    <dbReference type="NCBI Taxonomy" id="1197950"/>
    <lineage>
        <taxon>Bacteria</taxon>
        <taxon>Pseudomonadati</taxon>
        <taxon>Pseudomonadota</taxon>
        <taxon>Alphaproteobacteria</taxon>
        <taxon>Hyphomicrobiales</taxon>
        <taxon>Rhizobiaceae</taxon>
        <taxon>Ciceribacter</taxon>
    </lineage>
</organism>
<comment type="caution">
    <text evidence="2">The sequence shown here is derived from an EMBL/GenBank/DDBJ whole genome shotgun (WGS) entry which is preliminary data.</text>
</comment>
<sequence>MADSDNSRTLPAVTRRRLLSASAAWLAAQMRSAEATLAGDATDNSDPVLFLWRQWMTAHDEAERLCELQQRLESRMISEIGFPRVVVTGGDREDPVSAFSMDEIDELLGDRPERAEAREQARAALAEQQRR</sequence>
<name>A0A6I7HG97_9HYPH</name>
<evidence type="ECO:0000256" key="1">
    <source>
        <dbReference type="SAM" id="MobiDB-lite"/>
    </source>
</evidence>
<feature type="compositionally biased region" description="Basic and acidic residues" evidence="1">
    <location>
        <begin position="111"/>
        <end position="121"/>
    </location>
</feature>
<dbReference type="Proteomes" id="UP000252582">
    <property type="component" value="Unassembled WGS sequence"/>
</dbReference>
<proteinExistence type="predicted"/>
<dbReference type="EMBL" id="QPIX01000018">
    <property type="protein sequence ID" value="RCW19800.1"/>
    <property type="molecule type" value="Genomic_DNA"/>
</dbReference>
<protein>
    <submittedName>
        <fullName evidence="2">Uncharacterized protein</fullName>
    </submittedName>
</protein>
<gene>
    <name evidence="2" type="ORF">DFR48_1185</name>
</gene>
<accession>A0A6I7HG97</accession>
<dbReference type="RefSeq" id="WP_245415685.1">
    <property type="nucleotide sequence ID" value="NZ_QPIX01000018.1"/>
</dbReference>
<dbReference type="AlphaFoldDB" id="A0A6I7HG97"/>
<reference evidence="2 3" key="1">
    <citation type="submission" date="2018-07" db="EMBL/GenBank/DDBJ databases">
        <title>Genomic Encyclopedia of Type Strains, Phase IV (KMG-IV): sequencing the most valuable type-strain genomes for metagenomic binning, comparative biology and taxonomic classification.</title>
        <authorList>
            <person name="Goeker M."/>
        </authorList>
    </citation>
    <scope>NUCLEOTIDE SEQUENCE [LARGE SCALE GENOMIC DNA]</scope>
    <source>
        <strain evidence="2 3">DSM 25528</strain>
    </source>
</reference>
<feature type="region of interest" description="Disordered" evidence="1">
    <location>
        <begin position="111"/>
        <end position="131"/>
    </location>
</feature>
<feature type="compositionally biased region" description="Low complexity" evidence="1">
    <location>
        <begin position="122"/>
        <end position="131"/>
    </location>
</feature>
<evidence type="ECO:0000313" key="3">
    <source>
        <dbReference type="Proteomes" id="UP000252582"/>
    </source>
</evidence>